<dbReference type="AlphaFoldDB" id="A0A4R6JJ91"/>
<dbReference type="Proteomes" id="UP000295388">
    <property type="component" value="Unassembled WGS sequence"/>
</dbReference>
<reference evidence="1 2" key="1">
    <citation type="submission" date="2019-03" db="EMBL/GenBank/DDBJ databases">
        <title>Genomic Encyclopedia of Type Strains, Phase III (KMG-III): the genomes of soil and plant-associated and newly described type strains.</title>
        <authorList>
            <person name="Whitman W."/>
        </authorList>
    </citation>
    <scope>NUCLEOTIDE SEQUENCE [LARGE SCALE GENOMIC DNA]</scope>
    <source>
        <strain evidence="1 2">VKM Ac-2527</strain>
    </source>
</reference>
<gene>
    <name evidence="1" type="ORF">EV643_12696</name>
</gene>
<keyword evidence="2" id="KW-1185">Reference proteome</keyword>
<dbReference type="RefSeq" id="WP_133804830.1">
    <property type="nucleotide sequence ID" value="NZ_SNWQ01000026.1"/>
</dbReference>
<protein>
    <submittedName>
        <fullName evidence="1">Uncharacterized protein</fullName>
    </submittedName>
</protein>
<sequence length="92" mass="10656">MGSFKDVWDRVERCAGQTFTTATGLEFTYRVPGNYLRVTRDGREINRSLSRTNFEKATSAMPAEKPSDLKDRQGSAYTWAILMDSRIRRDDW</sequence>
<name>A0A4R6JJ91_9ACTN</name>
<accession>A0A4R6JJ91</accession>
<dbReference type="OrthoDB" id="9795921at2"/>
<evidence type="ECO:0000313" key="2">
    <source>
        <dbReference type="Proteomes" id="UP000295388"/>
    </source>
</evidence>
<dbReference type="EMBL" id="SNWQ01000026">
    <property type="protein sequence ID" value="TDO34736.1"/>
    <property type="molecule type" value="Genomic_DNA"/>
</dbReference>
<comment type="caution">
    <text evidence="1">The sequence shown here is derived from an EMBL/GenBank/DDBJ whole genome shotgun (WGS) entry which is preliminary data.</text>
</comment>
<proteinExistence type="predicted"/>
<evidence type="ECO:0000313" key="1">
    <source>
        <dbReference type="EMBL" id="TDO34736.1"/>
    </source>
</evidence>
<organism evidence="1 2">
    <name type="scientific">Kribbella caucasensis</name>
    <dbReference type="NCBI Taxonomy" id="2512215"/>
    <lineage>
        <taxon>Bacteria</taxon>
        <taxon>Bacillati</taxon>
        <taxon>Actinomycetota</taxon>
        <taxon>Actinomycetes</taxon>
        <taxon>Propionibacteriales</taxon>
        <taxon>Kribbellaceae</taxon>
        <taxon>Kribbella</taxon>
    </lineage>
</organism>